<dbReference type="GO" id="GO:0016020">
    <property type="term" value="C:membrane"/>
    <property type="evidence" value="ECO:0007669"/>
    <property type="project" value="UniProtKB-SubCell"/>
</dbReference>
<feature type="transmembrane region" description="Helical" evidence="9">
    <location>
        <begin position="362"/>
        <end position="384"/>
    </location>
</feature>
<reference evidence="11" key="1">
    <citation type="journal article" date="2019" name="bioRxiv">
        <title>The Genome of the Zebra Mussel, Dreissena polymorpha: A Resource for Invasive Species Research.</title>
        <authorList>
            <person name="McCartney M.A."/>
            <person name="Auch B."/>
            <person name="Kono T."/>
            <person name="Mallez S."/>
            <person name="Zhang Y."/>
            <person name="Obille A."/>
            <person name="Becker A."/>
            <person name="Abrahante J.E."/>
            <person name="Garbe J."/>
            <person name="Badalamenti J.P."/>
            <person name="Herman A."/>
            <person name="Mangelson H."/>
            <person name="Liachko I."/>
            <person name="Sullivan S."/>
            <person name="Sone E.D."/>
            <person name="Koren S."/>
            <person name="Silverstein K.A.T."/>
            <person name="Beckman K.B."/>
            <person name="Gohl D.M."/>
        </authorList>
    </citation>
    <scope>NUCLEOTIDE SEQUENCE</scope>
    <source>
        <strain evidence="11">Duluth1</strain>
        <tissue evidence="11">Whole animal</tissue>
    </source>
</reference>
<comment type="subcellular location">
    <subcellularLocation>
        <location evidence="1">Membrane</location>
        <topology evidence="1">Multi-pass membrane protein</topology>
    </subcellularLocation>
</comment>
<dbReference type="EMBL" id="JAIWYP010000016">
    <property type="protein sequence ID" value="KAH3696112.1"/>
    <property type="molecule type" value="Genomic_DNA"/>
</dbReference>
<reference evidence="11" key="2">
    <citation type="submission" date="2020-11" db="EMBL/GenBank/DDBJ databases">
        <authorList>
            <person name="McCartney M.A."/>
            <person name="Auch B."/>
            <person name="Kono T."/>
            <person name="Mallez S."/>
            <person name="Becker A."/>
            <person name="Gohl D.M."/>
            <person name="Silverstein K.A.T."/>
            <person name="Koren S."/>
            <person name="Bechman K.B."/>
            <person name="Herman A."/>
            <person name="Abrahante J.E."/>
            <person name="Garbe J."/>
        </authorList>
    </citation>
    <scope>NUCLEOTIDE SEQUENCE</scope>
    <source>
        <strain evidence="11">Duluth1</strain>
        <tissue evidence="11">Whole animal</tissue>
    </source>
</reference>
<feature type="chain" id="PRO_5038767648" description="Chloride channel CLIC-like protein 1" evidence="10">
    <location>
        <begin position="23"/>
        <end position="594"/>
    </location>
</feature>
<keyword evidence="12" id="KW-1185">Reference proteome</keyword>
<sequence length="594" mass="66087">MYMKILFFGIELYMLVLGVVSGLEDGREDWIDPNDMLNYDPSTNTMLKKDKMVFTKQAGVNGDAETKSVHVNTDTAADASKTLPDCENSLPYPDPGPDCPACPTSPPAACPQCKCDAQDAGDKVAIPLLRKYILSILDHVKHELPSAGTQDYVMHISLSASQVTILEKFTKGGDQKHVHDVHEILSGMIGLVASSQLGAIEKTALWTEDKIGLKLDRLVQFVMLFTLASIILLIELKLQIPWRRRVSQLIVLMFVISIPWTWFELYKQAEIKQHTMATKSIPSECSNEGQDVWSTLKSYFTFQDDKCHEYYEHLMIDPLIKVPPTKAIGVTFVRFFVAPLKDVGSAISEFIRALLIDLPLTLYPVAIALVSGFFFMFLFMWFGYSIRLPFFLTIERSPALVTGGNQQLQQAIEENSRQTLAQLEKLQSHLDATEKQLSERLQSLQQVQQAAIEYNCSSQGSYPSPSLPGSRSGVLVAPITPPASPTKHSNIPKLSNNLHKRCSPFKASKTQLGMSEDHIEGQRSIFAPSSRSSPRKQARLVQSCDNLGADGENVDGSERDLSPNEKREDKENTNAASDFVHVETVGCEDCSDHE</sequence>
<evidence type="ECO:0000256" key="4">
    <source>
        <dbReference type="ARBA" id="ARBA00022692"/>
    </source>
</evidence>
<organism evidence="11 12">
    <name type="scientific">Dreissena polymorpha</name>
    <name type="common">Zebra mussel</name>
    <name type="synonym">Mytilus polymorpha</name>
    <dbReference type="NCBI Taxonomy" id="45954"/>
    <lineage>
        <taxon>Eukaryota</taxon>
        <taxon>Metazoa</taxon>
        <taxon>Spiralia</taxon>
        <taxon>Lophotrochozoa</taxon>
        <taxon>Mollusca</taxon>
        <taxon>Bivalvia</taxon>
        <taxon>Autobranchia</taxon>
        <taxon>Heteroconchia</taxon>
        <taxon>Euheterodonta</taxon>
        <taxon>Imparidentia</taxon>
        <taxon>Neoheterodontei</taxon>
        <taxon>Myida</taxon>
        <taxon>Dreissenoidea</taxon>
        <taxon>Dreissenidae</taxon>
        <taxon>Dreissena</taxon>
    </lineage>
</organism>
<evidence type="ECO:0000256" key="9">
    <source>
        <dbReference type="SAM" id="Phobius"/>
    </source>
</evidence>
<evidence type="ECO:0000256" key="1">
    <source>
        <dbReference type="ARBA" id="ARBA00004141"/>
    </source>
</evidence>
<evidence type="ECO:0000256" key="5">
    <source>
        <dbReference type="ARBA" id="ARBA00022989"/>
    </source>
</evidence>
<evidence type="ECO:0000256" key="7">
    <source>
        <dbReference type="SAM" id="Coils"/>
    </source>
</evidence>
<feature type="coiled-coil region" evidence="7">
    <location>
        <begin position="416"/>
        <end position="450"/>
    </location>
</feature>
<accession>A0A9D4BIE3</accession>
<dbReference type="PANTHER" id="PTHR34093">
    <property type="entry name" value="CHLORIDE CHANNEL CLIC-LIKE PROTEIN 1"/>
    <property type="match status" value="1"/>
</dbReference>
<comment type="caution">
    <text evidence="11">The sequence shown here is derived from an EMBL/GenBank/DDBJ whole genome shotgun (WGS) entry which is preliminary data.</text>
</comment>
<name>A0A9D4BIE3_DREPO</name>
<comment type="similarity">
    <text evidence="2">Belongs to the chloride channel MCLC family.</text>
</comment>
<dbReference type="GO" id="GO:0005254">
    <property type="term" value="F:chloride channel activity"/>
    <property type="evidence" value="ECO:0007669"/>
    <property type="project" value="TreeGrafter"/>
</dbReference>
<keyword evidence="7" id="KW-0175">Coiled coil</keyword>
<dbReference type="InterPro" id="IPR009231">
    <property type="entry name" value="Chloride_chnl_CLIC-like"/>
</dbReference>
<protein>
    <recommendedName>
        <fullName evidence="3">Chloride channel CLIC-like protein 1</fullName>
    </recommendedName>
</protein>
<evidence type="ECO:0000256" key="2">
    <source>
        <dbReference type="ARBA" id="ARBA00005944"/>
    </source>
</evidence>
<feature type="transmembrane region" description="Helical" evidence="9">
    <location>
        <begin position="218"/>
        <end position="234"/>
    </location>
</feature>
<evidence type="ECO:0000256" key="6">
    <source>
        <dbReference type="ARBA" id="ARBA00023136"/>
    </source>
</evidence>
<feature type="signal peptide" evidence="10">
    <location>
        <begin position="1"/>
        <end position="22"/>
    </location>
</feature>
<dbReference type="PANTHER" id="PTHR34093:SF1">
    <property type="entry name" value="CHLORIDE CHANNEL CLIC-LIKE PROTEIN 1"/>
    <property type="match status" value="1"/>
</dbReference>
<dbReference type="Pfam" id="PF05934">
    <property type="entry name" value="MCLC"/>
    <property type="match status" value="1"/>
</dbReference>
<keyword evidence="4 9" id="KW-0812">Transmembrane</keyword>
<feature type="compositionally biased region" description="Basic and acidic residues" evidence="8">
    <location>
        <begin position="556"/>
        <end position="572"/>
    </location>
</feature>
<evidence type="ECO:0000256" key="10">
    <source>
        <dbReference type="SAM" id="SignalP"/>
    </source>
</evidence>
<proteinExistence type="inferred from homology"/>
<evidence type="ECO:0000256" key="8">
    <source>
        <dbReference type="SAM" id="MobiDB-lite"/>
    </source>
</evidence>
<feature type="region of interest" description="Disordered" evidence="8">
    <location>
        <begin position="525"/>
        <end position="580"/>
    </location>
</feature>
<dbReference type="OrthoDB" id="10037397at2759"/>
<keyword evidence="5 9" id="KW-1133">Transmembrane helix</keyword>
<evidence type="ECO:0000313" key="11">
    <source>
        <dbReference type="EMBL" id="KAH3696112.1"/>
    </source>
</evidence>
<evidence type="ECO:0000313" key="12">
    <source>
        <dbReference type="Proteomes" id="UP000828390"/>
    </source>
</evidence>
<dbReference type="Proteomes" id="UP000828390">
    <property type="component" value="Unassembled WGS sequence"/>
</dbReference>
<evidence type="ECO:0000256" key="3">
    <source>
        <dbReference type="ARBA" id="ARBA00015571"/>
    </source>
</evidence>
<dbReference type="GO" id="GO:0005783">
    <property type="term" value="C:endoplasmic reticulum"/>
    <property type="evidence" value="ECO:0007669"/>
    <property type="project" value="TreeGrafter"/>
</dbReference>
<keyword evidence="6 9" id="KW-0472">Membrane</keyword>
<keyword evidence="10" id="KW-0732">Signal</keyword>
<gene>
    <name evidence="11" type="ORF">DPMN_083575</name>
</gene>
<dbReference type="AlphaFoldDB" id="A0A9D4BIE3"/>